<feature type="binding site" evidence="4">
    <location>
        <position position="10"/>
    </location>
    <ligand>
        <name>Zn(2+)</name>
        <dbReference type="ChEBI" id="CHEBI:29105"/>
        <label>1</label>
    </ligand>
</feature>
<feature type="binding site" evidence="4">
    <location>
        <position position="8"/>
    </location>
    <ligand>
        <name>Zn(2+)</name>
        <dbReference type="ChEBI" id="CHEBI:29105"/>
        <label>1</label>
    </ligand>
</feature>
<organism evidence="6 7">
    <name type="scientific">Saccharospirillum mangrovi</name>
    <dbReference type="NCBI Taxonomy" id="2161747"/>
    <lineage>
        <taxon>Bacteria</taxon>
        <taxon>Pseudomonadati</taxon>
        <taxon>Pseudomonadota</taxon>
        <taxon>Gammaproteobacteria</taxon>
        <taxon>Oceanospirillales</taxon>
        <taxon>Saccharospirillaceae</taxon>
        <taxon>Saccharospirillum</taxon>
    </lineage>
</organism>
<feature type="domain" description="Polymerase/histidinol phosphatase N-terminal" evidence="5">
    <location>
        <begin position="5"/>
        <end position="79"/>
    </location>
</feature>
<feature type="binding site" evidence="4">
    <location>
        <position position="74"/>
    </location>
    <ligand>
        <name>Zn(2+)</name>
        <dbReference type="ChEBI" id="CHEBI:29105"/>
        <label>1</label>
    </ligand>
</feature>
<evidence type="ECO:0000256" key="2">
    <source>
        <dbReference type="ARBA" id="ARBA00022801"/>
    </source>
</evidence>
<keyword evidence="7" id="KW-1185">Reference proteome</keyword>
<dbReference type="Proteomes" id="UP001595617">
    <property type="component" value="Unassembled WGS sequence"/>
</dbReference>
<dbReference type="InterPro" id="IPR023710">
    <property type="entry name" value="Phosphatase_YcdX_put"/>
</dbReference>
<keyword evidence="2 4" id="KW-0378">Hydrolase</keyword>
<feature type="binding site" evidence="4">
    <location>
        <position position="132"/>
    </location>
    <ligand>
        <name>Zn(2+)</name>
        <dbReference type="ChEBI" id="CHEBI:29105"/>
        <label>3</label>
    </ligand>
</feature>
<keyword evidence="3 4" id="KW-0862">Zinc</keyword>
<evidence type="ECO:0000313" key="6">
    <source>
        <dbReference type="EMBL" id="MFC3852944.1"/>
    </source>
</evidence>
<feature type="binding site" evidence="4">
    <location>
        <position position="16"/>
    </location>
    <ligand>
        <name>Zn(2+)</name>
        <dbReference type="ChEBI" id="CHEBI:29105"/>
        <label>2</label>
    </ligand>
</feature>
<comment type="caution">
    <text evidence="6">The sequence shown here is derived from an EMBL/GenBank/DDBJ whole genome shotgun (WGS) entry which is preliminary data.</text>
</comment>
<evidence type="ECO:0000256" key="4">
    <source>
        <dbReference type="HAMAP-Rule" id="MF_01561"/>
    </source>
</evidence>
<dbReference type="InterPro" id="IPR016195">
    <property type="entry name" value="Pol/histidinol_Pase-like"/>
</dbReference>
<evidence type="ECO:0000313" key="7">
    <source>
        <dbReference type="Proteomes" id="UP001595617"/>
    </source>
</evidence>
<dbReference type="RefSeq" id="WP_380695628.1">
    <property type="nucleotide sequence ID" value="NZ_JBHRYR010000003.1"/>
</dbReference>
<feature type="binding site" evidence="4">
    <location>
        <position position="195"/>
    </location>
    <ligand>
        <name>Zn(2+)</name>
        <dbReference type="ChEBI" id="CHEBI:29105"/>
        <label>2</label>
    </ligand>
</feature>
<dbReference type="CDD" id="cd07437">
    <property type="entry name" value="PHP_HisPPase_Ycdx_like"/>
    <property type="match status" value="1"/>
</dbReference>
<comment type="similarity">
    <text evidence="4">Belongs to the PHP family.</text>
</comment>
<accession>A0ABV7ZWP9</accession>
<dbReference type="NCBIfam" id="NF006702">
    <property type="entry name" value="PRK09248.1"/>
    <property type="match status" value="1"/>
</dbReference>
<dbReference type="HAMAP" id="MF_01561">
    <property type="entry name" value="YcdX_phosphat"/>
    <property type="match status" value="1"/>
</dbReference>
<feature type="binding site" evidence="4">
    <location>
        <position position="74"/>
    </location>
    <ligand>
        <name>Zn(2+)</name>
        <dbReference type="ChEBI" id="CHEBI:29105"/>
        <label>3</label>
    </ligand>
</feature>
<sequence>MKILVDTHSHTVASTHAYSTVHDYIQHAAIKGMQLFSLTDHGPEMPDSPHPWHFGNRKIIPRLVNNVGILRAIEANITPPDGELDIPEGMLPFLDFAIASFHEPVYPPSDRKTHTRAMINAIQSGKCQIIGHPGNPSYPIDVDDVIRAARDYNVVLEINNSSFIQSREGSTPHCVHLMERIDALDWKVSFGSDAHIAFSLGDFSAAIGHAERLNFPIGRIVNRDAHSFLAFLAEHGKPVALELEDWLKTIPKD</sequence>
<proteinExistence type="inferred from homology"/>
<dbReference type="PANTHER" id="PTHR36928">
    <property type="entry name" value="PHOSPHATASE YCDX-RELATED"/>
    <property type="match status" value="1"/>
</dbReference>
<evidence type="ECO:0000256" key="1">
    <source>
        <dbReference type="ARBA" id="ARBA00022723"/>
    </source>
</evidence>
<dbReference type="SMART" id="SM00481">
    <property type="entry name" value="POLIIIAc"/>
    <property type="match status" value="1"/>
</dbReference>
<protein>
    <submittedName>
        <fullName evidence="6">Phosphatase</fullName>
    </submittedName>
</protein>
<dbReference type="PANTHER" id="PTHR36928:SF1">
    <property type="entry name" value="PHOSPHATASE YCDX-RELATED"/>
    <property type="match status" value="1"/>
</dbReference>
<feature type="binding site" evidence="4">
    <location>
        <position position="193"/>
    </location>
    <ligand>
        <name>Zn(2+)</name>
        <dbReference type="ChEBI" id="CHEBI:29105"/>
        <label>1</label>
    </ligand>
</feature>
<evidence type="ECO:0000259" key="5">
    <source>
        <dbReference type="SMART" id="SM00481"/>
    </source>
</evidence>
<reference evidence="7" key="1">
    <citation type="journal article" date="2019" name="Int. J. Syst. Evol. Microbiol.">
        <title>The Global Catalogue of Microorganisms (GCM) 10K type strain sequencing project: providing services to taxonomists for standard genome sequencing and annotation.</title>
        <authorList>
            <consortium name="The Broad Institute Genomics Platform"/>
            <consortium name="The Broad Institute Genome Sequencing Center for Infectious Disease"/>
            <person name="Wu L."/>
            <person name="Ma J."/>
        </authorList>
    </citation>
    <scope>NUCLEOTIDE SEQUENCE [LARGE SCALE GENOMIC DNA]</scope>
    <source>
        <strain evidence="7">IBRC 10765</strain>
    </source>
</reference>
<evidence type="ECO:0000256" key="3">
    <source>
        <dbReference type="ARBA" id="ARBA00022833"/>
    </source>
</evidence>
<dbReference type="SUPFAM" id="SSF89550">
    <property type="entry name" value="PHP domain-like"/>
    <property type="match status" value="1"/>
</dbReference>
<dbReference type="Gene3D" id="3.20.20.140">
    <property type="entry name" value="Metal-dependent hydrolases"/>
    <property type="match status" value="1"/>
</dbReference>
<feature type="binding site" evidence="4">
    <location>
        <position position="102"/>
    </location>
    <ligand>
        <name>Zn(2+)</name>
        <dbReference type="ChEBI" id="CHEBI:29105"/>
        <label>3</label>
    </ligand>
</feature>
<comment type="cofactor">
    <cofactor evidence="4">
        <name>Zn(2+)</name>
        <dbReference type="ChEBI" id="CHEBI:29105"/>
    </cofactor>
    <text evidence="4">Binds 3 Zn(2+) ions per subunit.</text>
</comment>
<gene>
    <name evidence="6" type="ORF">ACFOOG_08885</name>
</gene>
<dbReference type="InterPro" id="IPR050243">
    <property type="entry name" value="PHP_phosphatase"/>
</dbReference>
<dbReference type="EMBL" id="JBHRYR010000003">
    <property type="protein sequence ID" value="MFC3852944.1"/>
    <property type="molecule type" value="Genomic_DNA"/>
</dbReference>
<name>A0ABV7ZWP9_9GAMM</name>
<dbReference type="InterPro" id="IPR003141">
    <property type="entry name" value="Pol/His_phosphatase_N"/>
</dbReference>
<feature type="binding site" evidence="4">
    <location>
        <position position="41"/>
    </location>
    <ligand>
        <name>Zn(2+)</name>
        <dbReference type="ChEBI" id="CHEBI:29105"/>
        <label>2</label>
    </ligand>
</feature>
<keyword evidence="1 4" id="KW-0479">Metal-binding</keyword>